<evidence type="ECO:0000256" key="1">
    <source>
        <dbReference type="ARBA" id="ARBA00006484"/>
    </source>
</evidence>
<dbReference type="AlphaFoldDB" id="A0A0D2B0C4"/>
<keyword evidence="4" id="KW-1185">Reference proteome</keyword>
<dbReference type="GO" id="GO:0016491">
    <property type="term" value="F:oxidoreductase activity"/>
    <property type="evidence" value="ECO:0007669"/>
    <property type="project" value="UniProtKB-KW"/>
</dbReference>
<dbReference type="InterPro" id="IPR036291">
    <property type="entry name" value="NAD(P)-bd_dom_sf"/>
</dbReference>
<evidence type="ECO:0000313" key="3">
    <source>
        <dbReference type="EMBL" id="KIW04829.1"/>
    </source>
</evidence>
<accession>A0A0D2B0C4</accession>
<sequence>MTATTHRDFGPDTEALDVAKAFKEQIRGKTILVTGVNRGGIGFTTAQAFASQAPAHLIITGRNPAKIQESIDAMRSEYPDVDYRPLNLDLSSQKAVRAAAVQVLAWEDIPTIDIVVNSAGIMNLPERTLNEDGIEMHFGTNHIGHFLFVNLIMPKILAAARKNARGATRVVNVTSLSPTVARMRWSDMNFEVANKDLPEAERPPYEMLRQWGTVDVENKKYVPIEAYNQSKVANVLFSVGLNDRLYEQYGILSFAVHPGIVWTESARYVDDATRATIRAFVERLGSKTLGAGSSTSLVAAMDASLGPPRKAAGGKDNLGVYLVDCQISDAAHPLAVSSSEAEKLWEKSEELVGEKFRW</sequence>
<dbReference type="Gene3D" id="3.40.50.720">
    <property type="entry name" value="NAD(P)-binding Rossmann-like Domain"/>
    <property type="match status" value="1"/>
</dbReference>
<dbReference type="InterPro" id="IPR002347">
    <property type="entry name" value="SDR_fam"/>
</dbReference>
<protein>
    <submittedName>
        <fullName evidence="3">Uncharacterized protein</fullName>
    </submittedName>
</protein>
<dbReference type="STRING" id="253628.A0A0D2B0C4"/>
<dbReference type="OrthoDB" id="191139at2759"/>
<organism evidence="3 4">
    <name type="scientific">Verruconis gallopava</name>
    <dbReference type="NCBI Taxonomy" id="253628"/>
    <lineage>
        <taxon>Eukaryota</taxon>
        <taxon>Fungi</taxon>
        <taxon>Dikarya</taxon>
        <taxon>Ascomycota</taxon>
        <taxon>Pezizomycotina</taxon>
        <taxon>Dothideomycetes</taxon>
        <taxon>Pleosporomycetidae</taxon>
        <taxon>Venturiales</taxon>
        <taxon>Sympoventuriaceae</taxon>
        <taxon>Verruconis</taxon>
    </lineage>
</organism>
<comment type="similarity">
    <text evidence="1">Belongs to the short-chain dehydrogenases/reductases (SDR) family.</text>
</comment>
<proteinExistence type="inferred from homology"/>
<dbReference type="Proteomes" id="UP000053259">
    <property type="component" value="Unassembled WGS sequence"/>
</dbReference>
<dbReference type="GeneID" id="27311985"/>
<dbReference type="InParanoid" id="A0A0D2B0C4"/>
<dbReference type="HOGENOM" id="CLU_010194_44_0_1"/>
<dbReference type="PANTHER" id="PTHR24320:SF283">
    <property type="entry name" value="RETINOL DEHYDROGENASE 11"/>
    <property type="match status" value="1"/>
</dbReference>
<evidence type="ECO:0000256" key="2">
    <source>
        <dbReference type="ARBA" id="ARBA00023002"/>
    </source>
</evidence>
<dbReference type="VEuPathDB" id="FungiDB:PV09_04012"/>
<dbReference type="PRINTS" id="PR00081">
    <property type="entry name" value="GDHRDH"/>
</dbReference>
<evidence type="ECO:0000313" key="4">
    <source>
        <dbReference type="Proteomes" id="UP000053259"/>
    </source>
</evidence>
<dbReference type="SUPFAM" id="SSF51735">
    <property type="entry name" value="NAD(P)-binding Rossmann-fold domains"/>
    <property type="match status" value="1"/>
</dbReference>
<dbReference type="PANTHER" id="PTHR24320">
    <property type="entry name" value="RETINOL DEHYDROGENASE"/>
    <property type="match status" value="1"/>
</dbReference>
<dbReference type="Pfam" id="PF00106">
    <property type="entry name" value="adh_short"/>
    <property type="match status" value="1"/>
</dbReference>
<reference evidence="3 4" key="1">
    <citation type="submission" date="2015-01" db="EMBL/GenBank/DDBJ databases">
        <title>The Genome Sequence of Ochroconis gallopava CBS43764.</title>
        <authorList>
            <consortium name="The Broad Institute Genomics Platform"/>
            <person name="Cuomo C."/>
            <person name="de Hoog S."/>
            <person name="Gorbushina A."/>
            <person name="Stielow B."/>
            <person name="Teixiera M."/>
            <person name="Abouelleil A."/>
            <person name="Chapman S.B."/>
            <person name="Priest M."/>
            <person name="Young S.K."/>
            <person name="Wortman J."/>
            <person name="Nusbaum C."/>
            <person name="Birren B."/>
        </authorList>
    </citation>
    <scope>NUCLEOTIDE SEQUENCE [LARGE SCALE GENOMIC DNA]</scope>
    <source>
        <strain evidence="3 4">CBS 43764</strain>
    </source>
</reference>
<dbReference type="RefSeq" id="XP_016214698.1">
    <property type="nucleotide sequence ID" value="XM_016357294.1"/>
</dbReference>
<gene>
    <name evidence="3" type="ORF">PV09_04012</name>
</gene>
<name>A0A0D2B0C4_9PEZI</name>
<dbReference type="EMBL" id="KN847539">
    <property type="protein sequence ID" value="KIW04829.1"/>
    <property type="molecule type" value="Genomic_DNA"/>
</dbReference>
<keyword evidence="2" id="KW-0560">Oxidoreductase</keyword>